<evidence type="ECO:0000256" key="2">
    <source>
        <dbReference type="SAM" id="Phobius"/>
    </source>
</evidence>
<reference evidence="3" key="1">
    <citation type="submission" date="2016-04" db="EMBL/GenBank/DDBJ databases">
        <authorList>
            <person name="Nguyen H.D."/>
            <person name="Samba Siva P."/>
            <person name="Cullis J."/>
            <person name="Levesque C.A."/>
            <person name="Hambleton S."/>
        </authorList>
    </citation>
    <scope>NUCLEOTIDE SEQUENCE</scope>
    <source>
        <strain evidence="3">DAOMC 236422</strain>
    </source>
</reference>
<feature type="compositionally biased region" description="Polar residues" evidence="1">
    <location>
        <begin position="331"/>
        <end position="347"/>
    </location>
</feature>
<organism evidence="3 4">
    <name type="scientific">Tilletia walkeri</name>
    <dbReference type="NCBI Taxonomy" id="117179"/>
    <lineage>
        <taxon>Eukaryota</taxon>
        <taxon>Fungi</taxon>
        <taxon>Dikarya</taxon>
        <taxon>Basidiomycota</taxon>
        <taxon>Ustilaginomycotina</taxon>
        <taxon>Exobasidiomycetes</taxon>
        <taxon>Tilletiales</taxon>
        <taxon>Tilletiaceae</taxon>
        <taxon>Tilletia</taxon>
    </lineage>
</organism>
<name>A0A8X7NBC7_9BASI</name>
<sequence length="607" mass="65633">MPVHAAAWALSSLLTVSVLIRTAIVIVVLSLVRQGAHGIDPNRILDRLIAESHQAHEDQEKDTAKDSEEEERLRRLNAARRRDVLPPKMAPVRDLHGRVFILASGGLDTPVGLQLADSLVRRGAQLILLDPRPLSHPAVLQLVHLLRTAQRGGENSDGTNGVDETELVYAEQCDLADLRSVDAFVKKWEELLRPGGRGQTQDPRTARSDGADASSIQAMSSPARRLDSIIFLPARSAYSLGSRRGVVSYQAKEETKPSTTTSSKTAKKSPSNDDDEDLQIEVEHAVSLGRLHLILSLVPSMSTLPRERDIRIVNAVGPWYAAAAAVASRATSPTSPEKQPSSSSDQNPAPPPGFTSTELDWRASSSSRRTYKLSSWSPHMPSALTDLTWLGLSTYLQRRLDVLAGELGSSSSSASAPNADFSGDFLTPEQMASRKSRSNIRVLTVSIGLERSQTLATFLPSPTYFSSSTGGALSTLLGTVWLMTRSILWLAIQPLAMLFLRSATHSANEVLWAIRAPIRAGMEMLPSPDARLEGGTGDSGKGPSSLLRQGEAVVPGKLHYQGNVISTPLPPVLMREEALRALYRQEEARARIILSKAAPLPSAASVE</sequence>
<dbReference type="Proteomes" id="UP000078113">
    <property type="component" value="Unassembled WGS sequence"/>
</dbReference>
<dbReference type="Gene3D" id="3.40.50.720">
    <property type="entry name" value="NAD(P)-binding Rossmann-like Domain"/>
    <property type="match status" value="1"/>
</dbReference>
<feature type="region of interest" description="Disordered" evidence="1">
    <location>
        <begin position="194"/>
        <end position="220"/>
    </location>
</feature>
<gene>
    <name evidence="3" type="ORF">A4X09_0g3035</name>
</gene>
<feature type="region of interest" description="Disordered" evidence="1">
    <location>
        <begin position="247"/>
        <end position="277"/>
    </location>
</feature>
<keyword evidence="4" id="KW-1185">Reference proteome</keyword>
<accession>A0A8X7NBC7</accession>
<dbReference type="EMBL" id="LWDG02000100">
    <property type="protein sequence ID" value="KAE8269315.1"/>
    <property type="molecule type" value="Genomic_DNA"/>
</dbReference>
<evidence type="ECO:0000313" key="3">
    <source>
        <dbReference type="EMBL" id="KAE8269315.1"/>
    </source>
</evidence>
<keyword evidence="2" id="KW-1133">Transmembrane helix</keyword>
<dbReference type="AlphaFoldDB" id="A0A8X7NBC7"/>
<evidence type="ECO:0000256" key="1">
    <source>
        <dbReference type="SAM" id="MobiDB-lite"/>
    </source>
</evidence>
<keyword evidence="2" id="KW-0812">Transmembrane</keyword>
<protein>
    <submittedName>
        <fullName evidence="3">Uncharacterized protein</fullName>
    </submittedName>
</protein>
<feature type="transmembrane region" description="Helical" evidence="2">
    <location>
        <begin position="6"/>
        <end position="32"/>
    </location>
</feature>
<feature type="region of interest" description="Disordered" evidence="1">
    <location>
        <begin position="329"/>
        <end position="361"/>
    </location>
</feature>
<keyword evidence="2" id="KW-0472">Membrane</keyword>
<reference evidence="3" key="2">
    <citation type="journal article" date="2019" name="IMA Fungus">
        <title>Genome sequencing and comparison of five Tilletia species to identify candidate genes for the detection of regulated species infecting wheat.</title>
        <authorList>
            <person name="Nguyen H.D.T."/>
            <person name="Sultana T."/>
            <person name="Kesanakurti P."/>
            <person name="Hambleton S."/>
        </authorList>
    </citation>
    <scope>NUCLEOTIDE SEQUENCE</scope>
    <source>
        <strain evidence="3">DAOMC 236422</strain>
    </source>
</reference>
<comment type="caution">
    <text evidence="3">The sequence shown here is derived from an EMBL/GenBank/DDBJ whole genome shotgun (WGS) entry which is preliminary data.</text>
</comment>
<proteinExistence type="predicted"/>
<evidence type="ECO:0000313" key="4">
    <source>
        <dbReference type="Proteomes" id="UP000078113"/>
    </source>
</evidence>